<evidence type="ECO:0000259" key="10">
    <source>
        <dbReference type="PROSITE" id="PS50076"/>
    </source>
</evidence>
<keyword evidence="13" id="KW-1185">Reference proteome</keyword>
<name>M0I2G4_9EURY</name>
<evidence type="ECO:0000256" key="7">
    <source>
        <dbReference type="ARBA" id="ARBA00023014"/>
    </source>
</evidence>
<dbReference type="SUPFAM" id="SSF46565">
    <property type="entry name" value="Chaperone J-domain"/>
    <property type="match status" value="1"/>
</dbReference>
<dbReference type="Proteomes" id="UP000011550">
    <property type="component" value="Unassembled WGS sequence"/>
</dbReference>
<dbReference type="Pfam" id="PF00226">
    <property type="entry name" value="DnaJ"/>
    <property type="match status" value="1"/>
</dbReference>
<comment type="similarity">
    <text evidence="1">Belongs to the 2Fe2S plant-type ferredoxin family.</text>
</comment>
<dbReference type="NCBIfam" id="NF041393">
    <property type="entry name" value="Frdxn_Halo"/>
    <property type="match status" value="1"/>
</dbReference>
<dbReference type="PANTHER" id="PTHR43112:SF3">
    <property type="entry name" value="FERREDOXIN-2, CHLOROPLASTIC"/>
    <property type="match status" value="1"/>
</dbReference>
<comment type="caution">
    <text evidence="12">The sequence shown here is derived from an EMBL/GenBank/DDBJ whole genome shotgun (WGS) entry which is preliminary data.</text>
</comment>
<accession>M0I2G4</accession>
<feature type="region of interest" description="Disordered" evidence="9">
    <location>
        <begin position="62"/>
        <end position="107"/>
    </location>
</feature>
<reference evidence="12 13" key="1">
    <citation type="journal article" date="2014" name="PLoS Genet.">
        <title>Phylogenetically driven sequencing of extremely halophilic archaea reveals strategies for static and dynamic osmo-response.</title>
        <authorList>
            <person name="Becker E.A."/>
            <person name="Seitzer P.M."/>
            <person name="Tritt A."/>
            <person name="Larsen D."/>
            <person name="Krusor M."/>
            <person name="Yao A.I."/>
            <person name="Wu D."/>
            <person name="Madern D."/>
            <person name="Eisen J.A."/>
            <person name="Darling A.E."/>
            <person name="Facciotti M.T."/>
        </authorList>
    </citation>
    <scope>NUCLEOTIDE SEQUENCE [LARGE SCALE GENOMIC DNA]</scope>
    <source>
        <strain evidence="12 13">ATCC BAA-1512</strain>
    </source>
</reference>
<protein>
    <submittedName>
        <fullName evidence="12">Ferredoxin</fullName>
    </submittedName>
</protein>
<dbReference type="PROSITE" id="PS00197">
    <property type="entry name" value="2FE2S_FER_1"/>
    <property type="match status" value="1"/>
</dbReference>
<evidence type="ECO:0000256" key="2">
    <source>
        <dbReference type="ARBA" id="ARBA00022448"/>
    </source>
</evidence>
<sequence>MDSPFEILQLDPDADEDELVDAYRQRVKEAHPDHGGSADEFQSVRAAYEAIRAGYKPGDGEIELVGGDGSRVVNINSDADEGPSEDTGGTTESDGETSGGDGADANRKGTRVEYLDYDVLDEHGWSLGDENLFEKAAAEGLNTDAYGEVFVQPRTCLLKAVESDGHSWPYACRGGACANCAVAVVEGDMEMPANHVLSEEMMDHGIRLSCISHPTTDDLKVVYNIEHLPGLDELRLPPQHARNVRPND</sequence>
<evidence type="ECO:0000259" key="11">
    <source>
        <dbReference type="PROSITE" id="PS51085"/>
    </source>
</evidence>
<dbReference type="InterPro" id="IPR001041">
    <property type="entry name" value="2Fe-2S_ferredoxin-type"/>
</dbReference>
<proteinExistence type="inferred from homology"/>
<evidence type="ECO:0000256" key="4">
    <source>
        <dbReference type="ARBA" id="ARBA00022723"/>
    </source>
</evidence>
<evidence type="ECO:0000256" key="3">
    <source>
        <dbReference type="ARBA" id="ARBA00022714"/>
    </source>
</evidence>
<feature type="domain" description="2Fe-2S ferredoxin-type" evidence="11">
    <location>
        <begin position="139"/>
        <end position="227"/>
    </location>
</feature>
<evidence type="ECO:0000313" key="12">
    <source>
        <dbReference type="EMBL" id="ELZ90137.1"/>
    </source>
</evidence>
<keyword evidence="6" id="KW-0408">Iron</keyword>
<dbReference type="InterPro" id="IPR006058">
    <property type="entry name" value="2Fe2S_fd_BS"/>
</dbReference>
<dbReference type="InterPro" id="IPR036869">
    <property type="entry name" value="J_dom_sf"/>
</dbReference>
<dbReference type="RefSeq" id="WP_008321892.1">
    <property type="nucleotide sequence ID" value="NZ_AOLN01000020.1"/>
</dbReference>
<dbReference type="PROSITE" id="PS50076">
    <property type="entry name" value="DNAJ_2"/>
    <property type="match status" value="1"/>
</dbReference>
<evidence type="ECO:0000313" key="13">
    <source>
        <dbReference type="Proteomes" id="UP000011550"/>
    </source>
</evidence>
<dbReference type="PANTHER" id="PTHR43112">
    <property type="entry name" value="FERREDOXIN"/>
    <property type="match status" value="1"/>
</dbReference>
<dbReference type="Gene3D" id="1.10.287.110">
    <property type="entry name" value="DnaJ domain"/>
    <property type="match status" value="1"/>
</dbReference>
<dbReference type="AlphaFoldDB" id="M0I2G4"/>
<dbReference type="InterPro" id="IPR053441">
    <property type="entry name" value="2Fe2S_Ferredoxin"/>
</dbReference>
<comment type="cofactor">
    <cofactor evidence="8">
        <name>[2Fe-2S] cluster</name>
        <dbReference type="ChEBI" id="CHEBI:190135"/>
    </cofactor>
</comment>
<evidence type="ECO:0000256" key="9">
    <source>
        <dbReference type="SAM" id="MobiDB-lite"/>
    </source>
</evidence>
<keyword evidence="5" id="KW-0249">Electron transport</keyword>
<dbReference type="InterPro" id="IPR036010">
    <property type="entry name" value="2Fe-2S_ferredoxin-like_sf"/>
</dbReference>
<dbReference type="SUPFAM" id="SSF54292">
    <property type="entry name" value="2Fe-2S ferredoxin-like"/>
    <property type="match status" value="1"/>
</dbReference>
<dbReference type="CDD" id="cd00207">
    <property type="entry name" value="fer2"/>
    <property type="match status" value="1"/>
</dbReference>
<keyword evidence="2" id="KW-0813">Transport</keyword>
<keyword evidence="3" id="KW-0001">2Fe-2S</keyword>
<keyword evidence="7" id="KW-0411">Iron-sulfur</keyword>
<feature type="domain" description="J" evidence="10">
    <location>
        <begin position="3"/>
        <end position="66"/>
    </location>
</feature>
<dbReference type="CDD" id="cd06257">
    <property type="entry name" value="DnaJ"/>
    <property type="match status" value="1"/>
</dbReference>
<keyword evidence="4" id="KW-0479">Metal-binding</keyword>
<evidence type="ECO:0000256" key="5">
    <source>
        <dbReference type="ARBA" id="ARBA00022982"/>
    </source>
</evidence>
<dbReference type="PROSITE" id="PS51085">
    <property type="entry name" value="2FE2S_FER_2"/>
    <property type="match status" value="1"/>
</dbReference>
<dbReference type="Pfam" id="PF00111">
    <property type="entry name" value="Fer2"/>
    <property type="match status" value="1"/>
</dbReference>
<evidence type="ECO:0000256" key="1">
    <source>
        <dbReference type="ARBA" id="ARBA00007874"/>
    </source>
</evidence>
<dbReference type="EMBL" id="AOLN01000020">
    <property type="protein sequence ID" value="ELZ90137.1"/>
    <property type="molecule type" value="Genomic_DNA"/>
</dbReference>
<dbReference type="OrthoDB" id="195646at2157"/>
<dbReference type="PATRIC" id="fig|662479.7.peg.3465"/>
<evidence type="ECO:0000256" key="8">
    <source>
        <dbReference type="ARBA" id="ARBA00034078"/>
    </source>
</evidence>
<dbReference type="InterPro" id="IPR012675">
    <property type="entry name" value="Beta-grasp_dom_sf"/>
</dbReference>
<dbReference type="Gene3D" id="3.10.20.30">
    <property type="match status" value="1"/>
</dbReference>
<dbReference type="GO" id="GO:0051537">
    <property type="term" value="F:2 iron, 2 sulfur cluster binding"/>
    <property type="evidence" value="ECO:0007669"/>
    <property type="project" value="UniProtKB-KW"/>
</dbReference>
<dbReference type="SMART" id="SM00271">
    <property type="entry name" value="DnaJ"/>
    <property type="match status" value="1"/>
</dbReference>
<organism evidence="12 13">
    <name type="scientific">Haloferax mucosum ATCC BAA-1512</name>
    <dbReference type="NCBI Taxonomy" id="662479"/>
    <lineage>
        <taxon>Archaea</taxon>
        <taxon>Methanobacteriati</taxon>
        <taxon>Methanobacteriota</taxon>
        <taxon>Stenosarchaea group</taxon>
        <taxon>Halobacteria</taxon>
        <taxon>Halobacteriales</taxon>
        <taxon>Haloferacaceae</taxon>
        <taxon>Haloferax</taxon>
    </lineage>
</organism>
<dbReference type="STRING" id="662479.C440_17071"/>
<dbReference type="InterPro" id="IPR001623">
    <property type="entry name" value="DnaJ_domain"/>
</dbReference>
<gene>
    <name evidence="12" type="ORF">C440_17071</name>
</gene>
<evidence type="ECO:0000256" key="6">
    <source>
        <dbReference type="ARBA" id="ARBA00023004"/>
    </source>
</evidence>
<dbReference type="GO" id="GO:0046872">
    <property type="term" value="F:metal ion binding"/>
    <property type="evidence" value="ECO:0007669"/>
    <property type="project" value="UniProtKB-KW"/>
</dbReference>